<evidence type="ECO:0000313" key="3">
    <source>
        <dbReference type="Proteomes" id="UP000467636"/>
    </source>
</evidence>
<proteinExistence type="predicted"/>
<dbReference type="Proteomes" id="UP000467636">
    <property type="component" value="Chromosome"/>
</dbReference>
<dbReference type="InterPro" id="IPR007969">
    <property type="entry name" value="DUF732"/>
</dbReference>
<evidence type="ECO:0000259" key="1">
    <source>
        <dbReference type="Pfam" id="PF05305"/>
    </source>
</evidence>
<dbReference type="AlphaFoldDB" id="A0AAD1HYZ7"/>
<keyword evidence="3" id="KW-1185">Reference proteome</keyword>
<evidence type="ECO:0000313" key="2">
    <source>
        <dbReference type="EMBL" id="BBX23130.1"/>
    </source>
</evidence>
<accession>A0AAD1HYZ7</accession>
<gene>
    <name evidence="2" type="ORF">MTER_25410</name>
</gene>
<protein>
    <recommendedName>
        <fullName evidence="1">DUF732 domain-containing protein</fullName>
    </recommendedName>
</protein>
<dbReference type="EMBL" id="AP022564">
    <property type="protein sequence ID" value="BBX23130.1"/>
    <property type="molecule type" value="Genomic_DNA"/>
</dbReference>
<name>A0AAD1HYZ7_9MYCO</name>
<organism evidence="2 3">
    <name type="scientific">Mycolicibacter terrae</name>
    <dbReference type="NCBI Taxonomy" id="1788"/>
    <lineage>
        <taxon>Bacteria</taxon>
        <taxon>Bacillati</taxon>
        <taxon>Actinomycetota</taxon>
        <taxon>Actinomycetes</taxon>
        <taxon>Mycobacteriales</taxon>
        <taxon>Mycobacteriaceae</taxon>
        <taxon>Mycolicibacter</taxon>
    </lineage>
</organism>
<reference evidence="2 3" key="1">
    <citation type="journal article" date="2019" name="Emerg. Microbes Infect.">
        <title>Comprehensive subspecies identification of 175 nontuberculous mycobacteria species based on 7547 genomic profiles.</title>
        <authorList>
            <person name="Matsumoto Y."/>
            <person name="Kinjo T."/>
            <person name="Motooka D."/>
            <person name="Nabeya D."/>
            <person name="Jung N."/>
            <person name="Uechi K."/>
            <person name="Horii T."/>
            <person name="Iida T."/>
            <person name="Fujita J."/>
            <person name="Nakamura S."/>
        </authorList>
    </citation>
    <scope>NUCLEOTIDE SEQUENCE [LARGE SCALE GENOMIC DNA]</scope>
    <source>
        <strain evidence="2 3">JCM 12143</strain>
    </source>
</reference>
<sequence>MLQTQGITSASPSDAELSMFVKLGYTACTQVVAGANPNDVAYEIFDAGGGFTYREAVQITNFASASLCGGMSEYPLPLASVPR</sequence>
<dbReference type="Pfam" id="PF05305">
    <property type="entry name" value="DUF732"/>
    <property type="match status" value="1"/>
</dbReference>
<feature type="domain" description="DUF732" evidence="1">
    <location>
        <begin position="2"/>
        <end position="68"/>
    </location>
</feature>